<evidence type="ECO:0000313" key="1">
    <source>
        <dbReference type="EMBL" id="SHJ67493.1"/>
    </source>
</evidence>
<dbReference type="OrthoDB" id="5144756at2"/>
<proteinExistence type="predicted"/>
<sequence>MTPKRAAQSRRRHRYPRCAATGLSRFGERKDARLAIEASQRTRGRAVLGNGVSTWNDLRCFKCGSCRGFHLAMRAGA</sequence>
<reference evidence="1 2" key="1">
    <citation type="submission" date="2016-11" db="EMBL/GenBank/DDBJ databases">
        <authorList>
            <person name="Jaros S."/>
            <person name="Januszkiewicz K."/>
            <person name="Wedrychowicz H."/>
        </authorList>
    </citation>
    <scope>NUCLEOTIDE SEQUENCE [LARGE SCALE GENOMIC DNA]</scope>
    <source>
        <strain evidence="1 2">DSM 12906</strain>
    </source>
</reference>
<organism evidence="1 2">
    <name type="scientific">Tessaracoccus bendigoensis DSM 12906</name>
    <dbReference type="NCBI Taxonomy" id="1123357"/>
    <lineage>
        <taxon>Bacteria</taxon>
        <taxon>Bacillati</taxon>
        <taxon>Actinomycetota</taxon>
        <taxon>Actinomycetes</taxon>
        <taxon>Propionibacteriales</taxon>
        <taxon>Propionibacteriaceae</taxon>
        <taxon>Tessaracoccus</taxon>
    </lineage>
</organism>
<dbReference type="Proteomes" id="UP000184512">
    <property type="component" value="Unassembled WGS sequence"/>
</dbReference>
<dbReference type="RefSeq" id="WP_073189790.1">
    <property type="nucleotide sequence ID" value="NZ_FQZG01000068.1"/>
</dbReference>
<dbReference type="AlphaFoldDB" id="A0A1M6L8J1"/>
<accession>A0A1M6L8J1</accession>
<dbReference type="EMBL" id="FQZG01000068">
    <property type="protein sequence ID" value="SHJ67493.1"/>
    <property type="molecule type" value="Genomic_DNA"/>
</dbReference>
<protein>
    <submittedName>
        <fullName evidence="1">Uncharacterized protein</fullName>
    </submittedName>
</protein>
<dbReference type="STRING" id="1123357.SAMN02745244_03016"/>
<keyword evidence="2" id="KW-1185">Reference proteome</keyword>
<gene>
    <name evidence="1" type="ORF">SAMN02745244_03016</name>
</gene>
<evidence type="ECO:0000313" key="2">
    <source>
        <dbReference type="Proteomes" id="UP000184512"/>
    </source>
</evidence>
<name>A0A1M6L8J1_9ACTN</name>